<keyword evidence="3" id="KW-1185">Reference proteome</keyword>
<protein>
    <submittedName>
        <fullName evidence="2">Uncharacterized protein</fullName>
    </submittedName>
</protein>
<gene>
    <name evidence="2" type="ORF">MRATA1EN1_LOCUS8377</name>
</gene>
<accession>A0ABN8YD03</accession>
<feature type="compositionally biased region" description="Polar residues" evidence="1">
    <location>
        <begin position="147"/>
        <end position="165"/>
    </location>
</feature>
<evidence type="ECO:0000256" key="1">
    <source>
        <dbReference type="SAM" id="MobiDB-lite"/>
    </source>
</evidence>
<organism evidence="2 3">
    <name type="scientific">Rangifer tarandus platyrhynchus</name>
    <name type="common">Svalbard reindeer</name>
    <dbReference type="NCBI Taxonomy" id="3082113"/>
    <lineage>
        <taxon>Eukaryota</taxon>
        <taxon>Metazoa</taxon>
        <taxon>Chordata</taxon>
        <taxon>Craniata</taxon>
        <taxon>Vertebrata</taxon>
        <taxon>Euteleostomi</taxon>
        <taxon>Mammalia</taxon>
        <taxon>Eutheria</taxon>
        <taxon>Laurasiatheria</taxon>
        <taxon>Artiodactyla</taxon>
        <taxon>Ruminantia</taxon>
        <taxon>Pecora</taxon>
        <taxon>Cervidae</taxon>
        <taxon>Odocoileinae</taxon>
        <taxon>Rangifer</taxon>
    </lineage>
</organism>
<feature type="region of interest" description="Disordered" evidence="1">
    <location>
        <begin position="146"/>
        <end position="165"/>
    </location>
</feature>
<name>A0ABN8YD03_RANTA</name>
<evidence type="ECO:0000313" key="2">
    <source>
        <dbReference type="EMBL" id="CAI9159415.1"/>
    </source>
</evidence>
<sequence length="183" mass="19538">MCHRIWNNSGIRKVMRGTEICYVRALVWFTVDPRAHRFNRALPSLLEGQRSTTVSSLPKQEVPRGRLRGEISAVPTGRPHAFLNMFPQLACPSLSGGTPSNAHTLPPRPALPHLGQPGSSPRSPQHLAAASALACCSPALRLHSWRPQASSQPNTGGSPQASASSLGCSLWPSALAKASHPHG</sequence>
<evidence type="ECO:0000313" key="3">
    <source>
        <dbReference type="Proteomes" id="UP001176941"/>
    </source>
</evidence>
<dbReference type="EMBL" id="OX459955">
    <property type="protein sequence ID" value="CAI9159415.1"/>
    <property type="molecule type" value="Genomic_DNA"/>
</dbReference>
<proteinExistence type="predicted"/>
<feature type="region of interest" description="Disordered" evidence="1">
    <location>
        <begin position="96"/>
        <end position="126"/>
    </location>
</feature>
<dbReference type="Proteomes" id="UP001176941">
    <property type="component" value="Chromosome 19"/>
</dbReference>
<reference evidence="2" key="1">
    <citation type="submission" date="2023-04" db="EMBL/GenBank/DDBJ databases">
        <authorList>
            <consortium name="ELIXIR-Norway"/>
        </authorList>
    </citation>
    <scope>NUCLEOTIDE SEQUENCE [LARGE SCALE GENOMIC DNA]</scope>
</reference>